<sequence length="201" mass="22664">MPSWVPTGLGYCYDDVMELTTLERLDPKITSTELQFTMPYLRIADVHNHNTSTTTGSFSGINMHVVHAHTVANVVFTLMTTKFEILPKTFGGCVEPVCAVKSDQVQKLTWGVNKAFTSRSVAEEQRAERMKLQRSARNSCAVFAWFGCKRDIRPGMFRPRLIGMLLSTADDGQTWRRHGLAFITDGDLSNVDVEEKRFQVV</sequence>
<evidence type="ECO:0000313" key="2">
    <source>
        <dbReference type="Proteomes" id="UP000824998"/>
    </source>
</evidence>
<dbReference type="Proteomes" id="UP000824998">
    <property type="component" value="Unassembled WGS sequence"/>
</dbReference>
<organism evidence="1 2">
    <name type="scientific">Amylocarpus encephaloides</name>
    <dbReference type="NCBI Taxonomy" id="45428"/>
    <lineage>
        <taxon>Eukaryota</taxon>
        <taxon>Fungi</taxon>
        <taxon>Dikarya</taxon>
        <taxon>Ascomycota</taxon>
        <taxon>Pezizomycotina</taxon>
        <taxon>Leotiomycetes</taxon>
        <taxon>Helotiales</taxon>
        <taxon>Helotiales incertae sedis</taxon>
        <taxon>Amylocarpus</taxon>
    </lineage>
</organism>
<keyword evidence="2" id="KW-1185">Reference proteome</keyword>
<reference evidence="1" key="1">
    <citation type="journal article" date="2021" name="IMA Fungus">
        <title>Genomic characterization of three marine fungi, including Emericellopsis atlantica sp. nov. with signatures of a generalist lifestyle and marine biomass degradation.</title>
        <authorList>
            <person name="Hagestad O.C."/>
            <person name="Hou L."/>
            <person name="Andersen J.H."/>
            <person name="Hansen E.H."/>
            <person name="Altermark B."/>
            <person name="Li C."/>
            <person name="Kuhnert E."/>
            <person name="Cox R.J."/>
            <person name="Crous P.W."/>
            <person name="Spatafora J.W."/>
            <person name="Lail K."/>
            <person name="Amirebrahimi M."/>
            <person name="Lipzen A."/>
            <person name="Pangilinan J."/>
            <person name="Andreopoulos W."/>
            <person name="Hayes R.D."/>
            <person name="Ng V."/>
            <person name="Grigoriev I.V."/>
            <person name="Jackson S.A."/>
            <person name="Sutton T.D.S."/>
            <person name="Dobson A.D.W."/>
            <person name="Rama T."/>
        </authorList>
    </citation>
    <scope>NUCLEOTIDE SEQUENCE</scope>
    <source>
        <strain evidence="1">TRa018bII</strain>
    </source>
</reference>
<comment type="caution">
    <text evidence="1">The sequence shown here is derived from an EMBL/GenBank/DDBJ whole genome shotgun (WGS) entry which is preliminary data.</text>
</comment>
<accession>A0A9P8C6P4</accession>
<proteinExistence type="predicted"/>
<protein>
    <submittedName>
        <fullName evidence="1">Uncharacterized protein</fullName>
    </submittedName>
</protein>
<gene>
    <name evidence="1" type="ORF">BJ875DRAFT_527850</name>
</gene>
<dbReference type="AlphaFoldDB" id="A0A9P8C6P4"/>
<dbReference type="EMBL" id="MU251420">
    <property type="protein sequence ID" value="KAG9235874.1"/>
    <property type="molecule type" value="Genomic_DNA"/>
</dbReference>
<name>A0A9P8C6P4_9HELO</name>
<evidence type="ECO:0000313" key="1">
    <source>
        <dbReference type="EMBL" id="KAG9235874.1"/>
    </source>
</evidence>